<accession>A0A8T0NUE4</accession>
<dbReference type="AlphaFoldDB" id="A0A8T0NUE4"/>
<evidence type="ECO:0000313" key="1">
    <source>
        <dbReference type="EMBL" id="KAG2551622.1"/>
    </source>
</evidence>
<dbReference type="EMBL" id="CM029053">
    <property type="protein sequence ID" value="KAG2551622.1"/>
    <property type="molecule type" value="Genomic_DNA"/>
</dbReference>
<dbReference type="Proteomes" id="UP000823388">
    <property type="component" value="Chromosome 9K"/>
</dbReference>
<proteinExistence type="predicted"/>
<name>A0A8T0NUE4_PANVG</name>
<reference evidence="1" key="1">
    <citation type="submission" date="2020-05" db="EMBL/GenBank/DDBJ databases">
        <title>WGS assembly of Panicum virgatum.</title>
        <authorList>
            <person name="Lovell J.T."/>
            <person name="Jenkins J."/>
            <person name="Shu S."/>
            <person name="Juenger T.E."/>
            <person name="Schmutz J."/>
        </authorList>
    </citation>
    <scope>NUCLEOTIDE SEQUENCE</scope>
    <source>
        <strain evidence="1">AP13</strain>
    </source>
</reference>
<evidence type="ECO:0000313" key="2">
    <source>
        <dbReference type="Proteomes" id="UP000823388"/>
    </source>
</evidence>
<protein>
    <submittedName>
        <fullName evidence="1">Uncharacterized protein</fullName>
    </submittedName>
</protein>
<comment type="caution">
    <text evidence="1">The sequence shown here is derived from an EMBL/GenBank/DDBJ whole genome shotgun (WGS) entry which is preliminary data.</text>
</comment>
<sequence>MAAGTLRPPRAAAAAGCPELCSRQRRLTSTGRSLTHVAACRRTQHAGIEGCGLQLLQDAPPPCGPRSCHGSASAGRRRRHAAGSVWSELLPIPHVLRHRSILRIGARARRDGGLRHTCSSNGMHRHLVGSAPAARQHLLPSCCWLSLSETASNPHVHSPSDKLTDRGRRRAAALLERGNRAAAIWFGSSIWTWTFHRWIGLDWIFFSI</sequence>
<keyword evidence="2" id="KW-1185">Reference proteome</keyword>
<organism evidence="1 2">
    <name type="scientific">Panicum virgatum</name>
    <name type="common">Blackwell switchgrass</name>
    <dbReference type="NCBI Taxonomy" id="38727"/>
    <lineage>
        <taxon>Eukaryota</taxon>
        <taxon>Viridiplantae</taxon>
        <taxon>Streptophyta</taxon>
        <taxon>Embryophyta</taxon>
        <taxon>Tracheophyta</taxon>
        <taxon>Spermatophyta</taxon>
        <taxon>Magnoliopsida</taxon>
        <taxon>Liliopsida</taxon>
        <taxon>Poales</taxon>
        <taxon>Poaceae</taxon>
        <taxon>PACMAD clade</taxon>
        <taxon>Panicoideae</taxon>
        <taxon>Panicodae</taxon>
        <taxon>Paniceae</taxon>
        <taxon>Panicinae</taxon>
        <taxon>Panicum</taxon>
        <taxon>Panicum sect. Hiantes</taxon>
    </lineage>
</organism>
<gene>
    <name evidence="1" type="ORF">PVAP13_9KG407350</name>
</gene>